<dbReference type="Proteomes" id="UP000536685">
    <property type="component" value="Unassembled WGS sequence"/>
</dbReference>
<protein>
    <submittedName>
        <fullName evidence="1">Uncharacterized protein</fullName>
    </submittedName>
</protein>
<dbReference type="AlphaFoldDB" id="A0A841AJN9"/>
<dbReference type="EMBL" id="JACHMJ010000001">
    <property type="protein sequence ID" value="MBB5841903.1"/>
    <property type="molecule type" value="Genomic_DNA"/>
</dbReference>
<organism evidence="1 2">
    <name type="scientific">Conyzicola lurida</name>
    <dbReference type="NCBI Taxonomy" id="1172621"/>
    <lineage>
        <taxon>Bacteria</taxon>
        <taxon>Bacillati</taxon>
        <taxon>Actinomycetota</taxon>
        <taxon>Actinomycetes</taxon>
        <taxon>Micrococcales</taxon>
        <taxon>Microbacteriaceae</taxon>
        <taxon>Conyzicola</taxon>
    </lineage>
</organism>
<evidence type="ECO:0000313" key="1">
    <source>
        <dbReference type="EMBL" id="MBB5841903.1"/>
    </source>
</evidence>
<sequence length="31" mass="3237">MPLSVSARVLGDGFAALSPELRTYFSAPPAD</sequence>
<gene>
    <name evidence="1" type="ORF">HD599_000226</name>
</gene>
<proteinExistence type="predicted"/>
<reference evidence="1 2" key="1">
    <citation type="submission" date="2020-08" db="EMBL/GenBank/DDBJ databases">
        <title>Sequencing the genomes of 1000 actinobacteria strains.</title>
        <authorList>
            <person name="Klenk H.-P."/>
        </authorList>
    </citation>
    <scope>NUCLEOTIDE SEQUENCE [LARGE SCALE GENOMIC DNA]</scope>
    <source>
        <strain evidence="1 2">DSM 105784</strain>
    </source>
</reference>
<accession>A0A841AJN9</accession>
<evidence type="ECO:0000313" key="2">
    <source>
        <dbReference type="Proteomes" id="UP000536685"/>
    </source>
</evidence>
<comment type="caution">
    <text evidence="1">The sequence shown here is derived from an EMBL/GenBank/DDBJ whole genome shotgun (WGS) entry which is preliminary data.</text>
</comment>
<name>A0A841AJN9_9MICO</name>
<keyword evidence="2" id="KW-1185">Reference proteome</keyword>